<gene>
    <name evidence="5" type="primary">gp35</name>
    <name evidence="5" type="ORF">HYD_0440</name>
</gene>
<sequence length="179" mass="20332">MNDTLYPQLKVENVVEAGEFSGYASTDCVDKHGERIVYGAFSKSIAWWKGKRRYPPILWQHKQEEVIGCITHMEEVRMANGRSALRIRGKLLLSLEKAKEAYILIKSNIVKTLSVGINIKRSKVNSEGVRELLEVDLRECSVVTDPANEEAEILEYKSKNAANDILKSAEKVKKLLRQK</sequence>
<evidence type="ECO:0000256" key="3">
    <source>
        <dbReference type="ARBA" id="ARBA00022801"/>
    </source>
</evidence>
<organism evidence="5 6">
    <name type="scientific">Candidatus Hydrogenosomobacter endosymbioticus</name>
    <dbReference type="NCBI Taxonomy" id="2558174"/>
    <lineage>
        <taxon>Bacteria</taxon>
        <taxon>Pseudomonadati</taxon>
        <taxon>Pseudomonadota</taxon>
        <taxon>Alphaproteobacteria</taxon>
        <taxon>Holosporales</taxon>
        <taxon>Holosporaceae</taxon>
        <taxon>Candidatus Hydrogenosomobacter</taxon>
    </lineage>
</organism>
<evidence type="ECO:0000313" key="5">
    <source>
        <dbReference type="EMBL" id="BDB95911.1"/>
    </source>
</evidence>
<proteinExistence type="predicted"/>
<evidence type="ECO:0000313" key="6">
    <source>
        <dbReference type="Proteomes" id="UP001320209"/>
    </source>
</evidence>
<keyword evidence="2" id="KW-0645">Protease</keyword>
<name>A0ABN6L5Y0_9PROT</name>
<accession>A0ABN6L5Y0</accession>
<protein>
    <submittedName>
        <fullName evidence="5">Primosomal replication protein N</fullName>
    </submittedName>
</protein>
<keyword evidence="3" id="KW-0378">Hydrolase</keyword>
<dbReference type="InterPro" id="IPR054613">
    <property type="entry name" value="Peptidase_S78_dom"/>
</dbReference>
<reference evidence="5" key="1">
    <citation type="submission" date="2021-10" db="EMBL/GenBank/DDBJ databases">
        <title>Genome Sequence of The Candidatus Hydrogeosomobacter endosymbioticus, an Intracellular Bacterial Symbiont of the Anaerobic Ciliate GW7.</title>
        <authorList>
            <person name="Shiohama Y."/>
            <person name="Shinzato N."/>
        </authorList>
    </citation>
    <scope>NUCLEOTIDE SEQUENCE [LARGE SCALE GENOMIC DNA]</scope>
    <source>
        <strain evidence="5">200920</strain>
    </source>
</reference>
<keyword evidence="6" id="KW-1185">Reference proteome</keyword>
<dbReference type="RefSeq" id="WP_236865147.1">
    <property type="nucleotide sequence ID" value="NZ_AP025225.1"/>
</dbReference>
<dbReference type="NCBIfam" id="TIGR01543">
    <property type="entry name" value="proheadase_HK97"/>
    <property type="match status" value="1"/>
</dbReference>
<keyword evidence="1" id="KW-1188">Viral release from host cell</keyword>
<evidence type="ECO:0000256" key="2">
    <source>
        <dbReference type="ARBA" id="ARBA00022670"/>
    </source>
</evidence>
<evidence type="ECO:0000259" key="4">
    <source>
        <dbReference type="Pfam" id="PF04586"/>
    </source>
</evidence>
<dbReference type="InterPro" id="IPR006433">
    <property type="entry name" value="Prohead_protease"/>
</dbReference>
<dbReference type="Proteomes" id="UP001320209">
    <property type="component" value="Chromosome"/>
</dbReference>
<dbReference type="EMBL" id="AP025225">
    <property type="protein sequence ID" value="BDB95911.1"/>
    <property type="molecule type" value="Genomic_DNA"/>
</dbReference>
<evidence type="ECO:0000256" key="1">
    <source>
        <dbReference type="ARBA" id="ARBA00022612"/>
    </source>
</evidence>
<feature type="domain" description="Prohead serine protease" evidence="4">
    <location>
        <begin position="16"/>
        <end position="154"/>
    </location>
</feature>
<dbReference type="Pfam" id="PF04586">
    <property type="entry name" value="Peptidase_S78"/>
    <property type="match status" value="1"/>
</dbReference>